<proteinExistence type="predicted"/>
<dbReference type="SUPFAM" id="SSF47413">
    <property type="entry name" value="lambda repressor-like DNA-binding domains"/>
    <property type="match status" value="1"/>
</dbReference>
<name>A0A1K2HWL7_9HYPH</name>
<dbReference type="Proteomes" id="UP000183447">
    <property type="component" value="Unassembled WGS sequence"/>
</dbReference>
<dbReference type="GO" id="GO:0003677">
    <property type="term" value="F:DNA binding"/>
    <property type="evidence" value="ECO:0007669"/>
    <property type="project" value="InterPro"/>
</dbReference>
<evidence type="ECO:0000313" key="3">
    <source>
        <dbReference type="Proteomes" id="UP000183447"/>
    </source>
</evidence>
<dbReference type="PROSITE" id="PS50943">
    <property type="entry name" value="HTH_CROC1"/>
    <property type="match status" value="1"/>
</dbReference>
<dbReference type="RefSeq" id="WP_072340786.1">
    <property type="nucleotide sequence ID" value="NZ_FPKU01000001.1"/>
</dbReference>
<dbReference type="EMBL" id="FPKU01000001">
    <property type="protein sequence ID" value="SFZ83477.1"/>
    <property type="molecule type" value="Genomic_DNA"/>
</dbReference>
<dbReference type="OrthoDB" id="7859023at2"/>
<accession>A0A1K2HWL7</accession>
<dbReference type="STRING" id="665118.SAMN02983003_1669"/>
<dbReference type="AlphaFoldDB" id="A0A1K2HWL7"/>
<evidence type="ECO:0000259" key="1">
    <source>
        <dbReference type="PROSITE" id="PS50943"/>
    </source>
</evidence>
<dbReference type="Gene3D" id="1.10.260.40">
    <property type="entry name" value="lambda repressor-like DNA-binding domains"/>
    <property type="match status" value="1"/>
</dbReference>
<keyword evidence="3" id="KW-1185">Reference proteome</keyword>
<dbReference type="InterPro" id="IPR001387">
    <property type="entry name" value="Cro/C1-type_HTH"/>
</dbReference>
<reference evidence="2 3" key="1">
    <citation type="submission" date="2016-11" db="EMBL/GenBank/DDBJ databases">
        <authorList>
            <person name="Jaros S."/>
            <person name="Januszkiewicz K."/>
            <person name="Wedrychowicz H."/>
        </authorList>
    </citation>
    <scope>NUCLEOTIDE SEQUENCE [LARGE SCALE GENOMIC DNA]</scope>
    <source>
        <strain evidence="2 3">ATCC 23634</strain>
    </source>
</reference>
<gene>
    <name evidence="2" type="ORF">SAMN02983003_1669</name>
</gene>
<protein>
    <submittedName>
        <fullName evidence="2">Helix-turn-helix</fullName>
    </submittedName>
</protein>
<evidence type="ECO:0000313" key="2">
    <source>
        <dbReference type="EMBL" id="SFZ83477.1"/>
    </source>
</evidence>
<dbReference type="InterPro" id="IPR010982">
    <property type="entry name" value="Lambda_DNA-bd_dom_sf"/>
</dbReference>
<sequence>MTAARPFAGTRLTRFLAKRILELKSKKTQAEIATETGFVNPNMLAMIKGGSSRLPLDRVSALAKALDVDPARLLLLALEQMIGSTEAQAIVSILSTAVTRNEMAWIEAVREASDRSDPPLTRRGRAAIFSIWGK</sequence>
<dbReference type="Pfam" id="PF01381">
    <property type="entry name" value="HTH_3"/>
    <property type="match status" value="1"/>
</dbReference>
<dbReference type="CDD" id="cd00093">
    <property type="entry name" value="HTH_XRE"/>
    <property type="match status" value="1"/>
</dbReference>
<feature type="domain" description="HTH cro/C1-type" evidence="1">
    <location>
        <begin position="26"/>
        <end position="73"/>
    </location>
</feature>
<organism evidence="2 3">
    <name type="scientific">Devosia enhydra</name>
    <dbReference type="NCBI Taxonomy" id="665118"/>
    <lineage>
        <taxon>Bacteria</taxon>
        <taxon>Pseudomonadati</taxon>
        <taxon>Pseudomonadota</taxon>
        <taxon>Alphaproteobacteria</taxon>
        <taxon>Hyphomicrobiales</taxon>
        <taxon>Devosiaceae</taxon>
        <taxon>Devosia</taxon>
    </lineage>
</organism>